<sequence>MMIVEEREATSTKTSCVPRSSRLQRKVRLQRRNSRTTYQTGDLSMNLLHRYNHSSLAGMNTTKYYQCRSSQPFRQGQRVSREQNELLAMQQQEEENRRMKQLMVRICQHLELKHKHDLEKLLYAQDQNIHYEIDVEQAI</sequence>
<accession>A0A8J8P256</accession>
<keyword evidence="2" id="KW-1185">Reference proteome</keyword>
<comment type="caution">
    <text evidence="1">The sequence shown here is derived from an EMBL/GenBank/DDBJ whole genome shotgun (WGS) entry which is preliminary data.</text>
</comment>
<evidence type="ECO:0000313" key="2">
    <source>
        <dbReference type="Proteomes" id="UP000785679"/>
    </source>
</evidence>
<protein>
    <submittedName>
        <fullName evidence="1">Uncharacterized protein</fullName>
    </submittedName>
</protein>
<dbReference type="EMBL" id="RRYP01002715">
    <property type="protein sequence ID" value="TNV84490.1"/>
    <property type="molecule type" value="Genomic_DNA"/>
</dbReference>
<name>A0A8J8P256_HALGN</name>
<organism evidence="1 2">
    <name type="scientific">Halteria grandinella</name>
    <dbReference type="NCBI Taxonomy" id="5974"/>
    <lineage>
        <taxon>Eukaryota</taxon>
        <taxon>Sar</taxon>
        <taxon>Alveolata</taxon>
        <taxon>Ciliophora</taxon>
        <taxon>Intramacronucleata</taxon>
        <taxon>Spirotrichea</taxon>
        <taxon>Stichotrichia</taxon>
        <taxon>Sporadotrichida</taxon>
        <taxon>Halteriidae</taxon>
        <taxon>Halteria</taxon>
    </lineage>
</organism>
<reference evidence="1" key="1">
    <citation type="submission" date="2019-06" db="EMBL/GenBank/DDBJ databases">
        <authorList>
            <person name="Zheng W."/>
        </authorList>
    </citation>
    <scope>NUCLEOTIDE SEQUENCE</scope>
    <source>
        <strain evidence="1">QDHG01</strain>
    </source>
</reference>
<gene>
    <name evidence="1" type="ORF">FGO68_gene13453</name>
</gene>
<evidence type="ECO:0000313" key="1">
    <source>
        <dbReference type="EMBL" id="TNV84490.1"/>
    </source>
</evidence>
<dbReference type="Proteomes" id="UP000785679">
    <property type="component" value="Unassembled WGS sequence"/>
</dbReference>
<proteinExistence type="predicted"/>
<dbReference type="AlphaFoldDB" id="A0A8J8P256"/>